<dbReference type="Pfam" id="PF13280">
    <property type="entry name" value="WYL"/>
    <property type="match status" value="1"/>
</dbReference>
<name>A0ABV1AJ05_9FIRM</name>
<dbReference type="PANTHER" id="PTHR34580:SF1">
    <property type="entry name" value="PROTEIN PAFC"/>
    <property type="match status" value="1"/>
</dbReference>
<evidence type="ECO:0000313" key="3">
    <source>
        <dbReference type="Proteomes" id="UP001446032"/>
    </source>
</evidence>
<proteinExistence type="predicted"/>
<organism evidence="2 3">
    <name type="scientific">Blautia intestinihominis</name>
    <dbReference type="NCBI Taxonomy" id="3133152"/>
    <lineage>
        <taxon>Bacteria</taxon>
        <taxon>Bacillati</taxon>
        <taxon>Bacillota</taxon>
        <taxon>Clostridia</taxon>
        <taxon>Lachnospirales</taxon>
        <taxon>Lachnospiraceae</taxon>
        <taxon>Blautia</taxon>
    </lineage>
</organism>
<feature type="domain" description="WYL" evidence="1">
    <location>
        <begin position="142"/>
        <end position="217"/>
    </location>
</feature>
<dbReference type="Proteomes" id="UP001446032">
    <property type="component" value="Unassembled WGS sequence"/>
</dbReference>
<evidence type="ECO:0000259" key="1">
    <source>
        <dbReference type="Pfam" id="PF13280"/>
    </source>
</evidence>
<dbReference type="PROSITE" id="PS52050">
    <property type="entry name" value="WYL"/>
    <property type="match status" value="1"/>
</dbReference>
<dbReference type="InterPro" id="IPR051534">
    <property type="entry name" value="CBASS_pafABC_assoc_protein"/>
</dbReference>
<dbReference type="RefSeq" id="WP_118252167.1">
    <property type="nucleotide sequence ID" value="NZ_JBBMEI010000006.1"/>
</dbReference>
<dbReference type="InterPro" id="IPR036390">
    <property type="entry name" value="WH_DNA-bd_sf"/>
</dbReference>
<protein>
    <submittedName>
        <fullName evidence="2">WYL domain-containing transcriptional regulator</fullName>
    </submittedName>
</protein>
<dbReference type="PANTHER" id="PTHR34580">
    <property type="match status" value="1"/>
</dbReference>
<sequence length="336" mass="39484">MPKSFNQKLKILYLMDVLLERTDEEHPISAKDMAQYLRGYGISVERKTVYDDIEALRIYGLDIRNRRGKVGGFYIANRKFQLPEVKFLMDAVQSSRFVTQKKSRELLRKLESLVIPEAAKKLREQLFIEPGNKTVNEEIYSNIQTIYDGMSRNRQIRFHYYEWTLSKELKPKKNGEWYQASPWKMIWKNENYYLLGLDERSGVVKHYRVDKMMQVEVIEKQKRNGGNIFRDFDLGKFSSSTFGMFGGKERSVRMEFENQFVGVVLDRFGQDVMLIPKDENHFSMQAQIKVSTQFFGWLAGLGTGAVIVSPENIRREYVSFLKKTLKNYGEKYDGKI</sequence>
<reference evidence="2 3" key="1">
    <citation type="submission" date="2024-03" db="EMBL/GenBank/DDBJ databases">
        <title>Human intestinal bacterial collection.</title>
        <authorList>
            <person name="Pauvert C."/>
            <person name="Hitch T.C.A."/>
            <person name="Clavel T."/>
        </authorList>
    </citation>
    <scope>NUCLEOTIDE SEQUENCE [LARGE SCALE GENOMIC DNA]</scope>
    <source>
        <strain evidence="2 3">CLA-AA-H95</strain>
    </source>
</reference>
<dbReference type="InterPro" id="IPR026881">
    <property type="entry name" value="WYL_dom"/>
</dbReference>
<dbReference type="EMBL" id="JBBMEI010000006">
    <property type="protein sequence ID" value="MEQ2357346.1"/>
    <property type="molecule type" value="Genomic_DNA"/>
</dbReference>
<keyword evidence="3" id="KW-1185">Reference proteome</keyword>
<evidence type="ECO:0000313" key="2">
    <source>
        <dbReference type="EMBL" id="MEQ2357346.1"/>
    </source>
</evidence>
<comment type="caution">
    <text evidence="2">The sequence shown here is derived from an EMBL/GenBank/DDBJ whole genome shotgun (WGS) entry which is preliminary data.</text>
</comment>
<gene>
    <name evidence="2" type="ORF">WMO75_03130</name>
</gene>
<dbReference type="SUPFAM" id="SSF46785">
    <property type="entry name" value="Winged helix' DNA-binding domain"/>
    <property type="match status" value="1"/>
</dbReference>
<accession>A0ABV1AJ05</accession>